<dbReference type="InterPro" id="IPR038718">
    <property type="entry name" value="SNF2-like_sf"/>
</dbReference>
<keyword evidence="3 8" id="KW-0347">Helicase</keyword>
<sequence>MTAAMQPEVPEARHADPAQPSYPAGTEPAYAPGAQVRIRDEQWLVKSVEETRDGRMVKVSGVSPFVRGTDAVFYSGLDHIEVLDPRKTRLVPDDTSKHAKARLYLEAVIRKTALPQTEHGIALADSFLMDRQEHQLRPAELALSMRNPQPRLLIADVVGLGKTLEIGITLSELIRRGRGERILVVTPAHVLEQFQRELWTRFSLPLVRLDSAGIQRIQQEIPAGRNPFAYFKRVIVSVDTLKSATYAHHLENLAWDAVVIDESHNLVNKGTRNNRLAHRLADSTDALILASATPHNGDVESFAELIRMLDPAAIADPKNYKVADLDHLYIRRTKTDREVRDGLKDKPWAERGPSLPIPAPATPKEVAVLAKLASEWTPGDPNRSSVCADPLVAYSFLKAFLSSHVALRESLAKRRAYLEGATSGTSKGKTTAHSPERRAALAAESKALAELEALVGDFTDQDSAKLDALVCTLAELGVGPHSERRVVIFSERVDTLDWLAQEVPARLGFKKKPAKDDKARPWKVYDGAVEVMHGDTTNDQQQQEIVDRFGRHEEPVRLLFTGDIASEGVNLHHQCHDLIHYDLPWSLIRIEQRNGRIDRYGQEVSPEFRALTLTADVPWRRDEETGEMLTLDDRLVGTRLLRREAQAHEIETGEGSAEAVTGLYNDKKEEDRLTRDLIKGGTVERSIKQSRKEAGGVLAGLLAGANARLAVPTAASAAVGTASVPEADVPHVFADTKAYFHAAMDLIYPPAEREALNWRPETGNGRIEFTPPGDLQYRFRELPKSYLEQERILTTSKHDGTLRITFDKQYAADRLDAARNAKQGKVDRPTTQWPNVSYVSDIHPVLDWVTDKVLAKLRYDEAFVLAYRPDATKAARIDAALPSALTGPVYLLQGVYSNAAGKPTVVEWMAVTGLIDTNPRVWRMDSAFLAACGVGPDMPGRDRPVASELLQALVPAAVDAAESHLRERRADYDKKVDSYLAPYEDRVQVWEQGALIAVGNTQRRREQVRDTATRRRDLVCRLRTAGDPMLRILGVLEPLHPTAKSAAHAEESAR</sequence>
<dbReference type="InterPro" id="IPR014001">
    <property type="entry name" value="Helicase_ATP-bd"/>
</dbReference>
<reference evidence="8 9" key="1">
    <citation type="journal article" date="2019" name="Int. J. Syst. Evol. Microbiol.">
        <title>The Global Catalogue of Microorganisms (GCM) 10K type strain sequencing project: providing services to taxonomists for standard genome sequencing and annotation.</title>
        <authorList>
            <consortium name="The Broad Institute Genomics Platform"/>
            <consortium name="The Broad Institute Genome Sequencing Center for Infectious Disease"/>
            <person name="Wu L."/>
            <person name="Ma J."/>
        </authorList>
    </citation>
    <scope>NUCLEOTIDE SEQUENCE [LARGE SCALE GENOMIC DNA]</scope>
    <source>
        <strain evidence="8 9">JCM 4788</strain>
    </source>
</reference>
<dbReference type="Pfam" id="PF00176">
    <property type="entry name" value="SNF2-rel_dom"/>
    <property type="match status" value="1"/>
</dbReference>
<dbReference type="Pfam" id="PF00271">
    <property type="entry name" value="Helicase_C"/>
    <property type="match status" value="1"/>
</dbReference>
<dbReference type="PROSITE" id="PS51192">
    <property type="entry name" value="HELICASE_ATP_BIND_1"/>
    <property type="match status" value="1"/>
</dbReference>
<dbReference type="SMART" id="SM00490">
    <property type="entry name" value="HELICc"/>
    <property type="match status" value="1"/>
</dbReference>
<evidence type="ECO:0000259" key="7">
    <source>
        <dbReference type="PROSITE" id="PS51194"/>
    </source>
</evidence>
<dbReference type="InterPro" id="IPR049730">
    <property type="entry name" value="SNF2/RAD54-like_C"/>
</dbReference>
<dbReference type="PANTHER" id="PTHR45766:SF6">
    <property type="entry name" value="SWI_SNF-RELATED MATRIX-ASSOCIATED ACTIN-DEPENDENT REGULATOR OF CHROMATIN SUBFAMILY A-LIKE PROTEIN 1"/>
    <property type="match status" value="1"/>
</dbReference>
<keyword evidence="1" id="KW-0547">Nucleotide-binding</keyword>
<gene>
    <name evidence="8" type="ORF">GCM10010357_34980</name>
</gene>
<evidence type="ECO:0000313" key="9">
    <source>
        <dbReference type="Proteomes" id="UP001500879"/>
    </source>
</evidence>
<accession>A0ABN0YV15</accession>
<feature type="region of interest" description="Disordered" evidence="5">
    <location>
        <begin position="420"/>
        <end position="440"/>
    </location>
</feature>
<dbReference type="Gene3D" id="3.40.50.300">
    <property type="entry name" value="P-loop containing nucleotide triphosphate hydrolases"/>
    <property type="match status" value="1"/>
</dbReference>
<dbReference type="SUPFAM" id="SSF52540">
    <property type="entry name" value="P-loop containing nucleoside triphosphate hydrolases"/>
    <property type="match status" value="2"/>
</dbReference>
<dbReference type="EMBL" id="BAAABX010000041">
    <property type="protein sequence ID" value="GAA0410933.1"/>
    <property type="molecule type" value="Genomic_DNA"/>
</dbReference>
<dbReference type="InterPro" id="IPR057342">
    <property type="entry name" value="DEXDc_RapA"/>
</dbReference>
<dbReference type="SMART" id="SM00487">
    <property type="entry name" value="DEXDc"/>
    <property type="match status" value="1"/>
</dbReference>
<evidence type="ECO:0000256" key="4">
    <source>
        <dbReference type="ARBA" id="ARBA00022840"/>
    </source>
</evidence>
<dbReference type="CDD" id="cd18793">
    <property type="entry name" value="SF2_C_SNF"/>
    <property type="match status" value="1"/>
</dbReference>
<name>A0ABN0YV15_9ACTN</name>
<dbReference type="Gene3D" id="3.40.50.10810">
    <property type="entry name" value="Tandem AAA-ATPase domain"/>
    <property type="match status" value="1"/>
</dbReference>
<feature type="domain" description="Helicase C-terminal" evidence="7">
    <location>
        <begin position="465"/>
        <end position="658"/>
    </location>
</feature>
<evidence type="ECO:0000256" key="3">
    <source>
        <dbReference type="ARBA" id="ARBA00022806"/>
    </source>
</evidence>
<comment type="caution">
    <text evidence="8">The sequence shown here is derived from an EMBL/GenBank/DDBJ whole genome shotgun (WGS) entry which is preliminary data.</text>
</comment>
<dbReference type="CDD" id="cd18011">
    <property type="entry name" value="DEXDc_RapA"/>
    <property type="match status" value="1"/>
</dbReference>
<dbReference type="InterPro" id="IPR027417">
    <property type="entry name" value="P-loop_NTPase"/>
</dbReference>
<dbReference type="InterPro" id="IPR001650">
    <property type="entry name" value="Helicase_C-like"/>
</dbReference>
<keyword evidence="9" id="KW-1185">Reference proteome</keyword>
<dbReference type="PROSITE" id="PS51194">
    <property type="entry name" value="HELICASE_CTER"/>
    <property type="match status" value="1"/>
</dbReference>
<evidence type="ECO:0000259" key="6">
    <source>
        <dbReference type="PROSITE" id="PS51192"/>
    </source>
</evidence>
<dbReference type="PANTHER" id="PTHR45766">
    <property type="entry name" value="DNA ANNEALING HELICASE AND ENDONUCLEASE ZRANB3 FAMILY MEMBER"/>
    <property type="match status" value="1"/>
</dbReference>
<feature type="domain" description="Helicase ATP-binding" evidence="6">
    <location>
        <begin position="143"/>
        <end position="312"/>
    </location>
</feature>
<dbReference type="GO" id="GO:0004386">
    <property type="term" value="F:helicase activity"/>
    <property type="evidence" value="ECO:0007669"/>
    <property type="project" value="UniProtKB-KW"/>
</dbReference>
<evidence type="ECO:0000313" key="8">
    <source>
        <dbReference type="EMBL" id="GAA0410933.1"/>
    </source>
</evidence>
<evidence type="ECO:0000256" key="2">
    <source>
        <dbReference type="ARBA" id="ARBA00022801"/>
    </source>
</evidence>
<keyword evidence="2" id="KW-0378">Hydrolase</keyword>
<evidence type="ECO:0000256" key="1">
    <source>
        <dbReference type="ARBA" id="ARBA00022741"/>
    </source>
</evidence>
<feature type="compositionally biased region" description="Low complexity" evidence="5">
    <location>
        <begin position="420"/>
        <end position="432"/>
    </location>
</feature>
<organism evidence="8 9">
    <name type="scientific">Streptomyces luteireticuli</name>
    <dbReference type="NCBI Taxonomy" id="173858"/>
    <lineage>
        <taxon>Bacteria</taxon>
        <taxon>Bacillati</taxon>
        <taxon>Actinomycetota</taxon>
        <taxon>Actinomycetes</taxon>
        <taxon>Kitasatosporales</taxon>
        <taxon>Streptomycetaceae</taxon>
        <taxon>Streptomyces</taxon>
    </lineage>
</organism>
<dbReference type="Proteomes" id="UP001500879">
    <property type="component" value="Unassembled WGS sequence"/>
</dbReference>
<feature type="region of interest" description="Disordered" evidence="5">
    <location>
        <begin position="1"/>
        <end position="33"/>
    </location>
</feature>
<protein>
    <submittedName>
        <fullName evidence="8">DEAD/DEAH box helicase</fullName>
    </submittedName>
</protein>
<keyword evidence="4" id="KW-0067">ATP-binding</keyword>
<dbReference type="InterPro" id="IPR000330">
    <property type="entry name" value="SNF2_N"/>
</dbReference>
<dbReference type="RefSeq" id="WP_344025214.1">
    <property type="nucleotide sequence ID" value="NZ_BAAABX010000041.1"/>
</dbReference>
<proteinExistence type="predicted"/>
<evidence type="ECO:0000256" key="5">
    <source>
        <dbReference type="SAM" id="MobiDB-lite"/>
    </source>
</evidence>